<dbReference type="PANTHER" id="PTHR18937">
    <property type="entry name" value="STRUCTURAL MAINTENANCE OF CHROMOSOMES SMC FAMILY MEMBER"/>
    <property type="match status" value="1"/>
</dbReference>
<dbReference type="Gene3D" id="3.40.50.300">
    <property type="entry name" value="P-loop containing nucleotide triphosphate hydrolases"/>
    <property type="match status" value="2"/>
</dbReference>
<evidence type="ECO:0000256" key="4">
    <source>
        <dbReference type="ARBA" id="ARBA00023242"/>
    </source>
</evidence>
<accession>G0MYD7</accession>
<evidence type="ECO:0000259" key="7">
    <source>
        <dbReference type="Pfam" id="PF02463"/>
    </source>
</evidence>
<dbReference type="InterPro" id="IPR003395">
    <property type="entry name" value="RecF/RecN/SMC_N"/>
</dbReference>
<name>G0MYD7_CAEBE</name>
<dbReference type="Pfam" id="PF02463">
    <property type="entry name" value="SMC_N"/>
    <property type="match status" value="1"/>
</dbReference>
<evidence type="ECO:0000256" key="1">
    <source>
        <dbReference type="ARBA" id="ARBA00004123"/>
    </source>
</evidence>
<comment type="subcellular location">
    <subcellularLocation>
        <location evidence="1">Nucleus</location>
    </subcellularLocation>
</comment>
<dbReference type="GO" id="GO:0007062">
    <property type="term" value="P:sister chromatid cohesion"/>
    <property type="evidence" value="ECO:0007669"/>
    <property type="project" value="TreeGrafter"/>
</dbReference>
<evidence type="ECO:0000256" key="3">
    <source>
        <dbReference type="ARBA" id="ARBA00022776"/>
    </source>
</evidence>
<dbReference type="Proteomes" id="UP000008068">
    <property type="component" value="Unassembled WGS sequence"/>
</dbReference>
<feature type="coiled-coil region" evidence="6">
    <location>
        <begin position="165"/>
        <end position="245"/>
    </location>
</feature>
<dbReference type="HOGENOM" id="CLU_515097_0_0_1"/>
<dbReference type="SUPFAM" id="SSF52540">
    <property type="entry name" value="P-loop containing nucleoside triphosphate hydrolases"/>
    <property type="match status" value="1"/>
</dbReference>
<dbReference type="PANTHER" id="PTHR18937:SF12">
    <property type="entry name" value="STRUCTURAL MAINTENANCE OF CHROMOSOMES PROTEIN"/>
    <property type="match status" value="1"/>
</dbReference>
<dbReference type="GO" id="GO:0005634">
    <property type="term" value="C:nucleus"/>
    <property type="evidence" value="ECO:0007669"/>
    <property type="project" value="UniProtKB-SubCell"/>
</dbReference>
<dbReference type="AlphaFoldDB" id="G0MYD7"/>
<keyword evidence="4" id="KW-0539">Nucleus</keyword>
<dbReference type="GO" id="GO:0003677">
    <property type="term" value="F:DNA binding"/>
    <property type="evidence" value="ECO:0007669"/>
    <property type="project" value="TreeGrafter"/>
</dbReference>
<keyword evidence="2" id="KW-0132">Cell division</keyword>
<dbReference type="GO" id="GO:0008278">
    <property type="term" value="C:cohesin complex"/>
    <property type="evidence" value="ECO:0007669"/>
    <property type="project" value="TreeGrafter"/>
</dbReference>
<sequence length="529" mass="61416">MKFTNIVSVSVTNFKCFEGRNKFGPFSRLTAINGATGSGKTILLEGLAFALGAEPEDLGVENLRGLINDRGNHSEVEVVIDHKGEERTFVRKIVQDEDEDGNNLPHACEWFINERSVTQKEYGAVLDEMNLRQGEMCHIVQLDRNRIRLEDPEELGDYFVKVFDLEEDRDEFDDISLKLKKAEKTKEKLDAISKVLEEENKLTIRFVLLKMYRAVYICGNCQAKTAAKRAEIQDLEQQLVAAARRNYFRERASMVARGREVLSLKKYKLQCFKNSEAHWMSKFRAAHDEAKLDKLELPTRRVIQNGKLFYEVVYDSLPQDRISHASQLEPFLKETTQQLNALRKEWMKLNNVRRPDWKYVRILGRKKAHEAKVKKNEEDLAAIKAEYERIKEKYTQKYESKMAELQTAMTHTYRRVYDDDCRNVKLSFFEDDISKGIEGSIDTVDYNDHEFMILSGGEKKLLELTLHCAVVQLTSTPYLFLDSFDNHFHAKTFKHLVPFLKLAADRLCQVVVVCRNSVLYNQIENRVTV</sequence>
<feature type="coiled-coil region" evidence="6">
    <location>
        <begin position="332"/>
        <end position="404"/>
    </location>
</feature>
<keyword evidence="6" id="KW-0175">Coiled coil</keyword>
<evidence type="ECO:0000313" key="9">
    <source>
        <dbReference type="Proteomes" id="UP000008068"/>
    </source>
</evidence>
<evidence type="ECO:0000256" key="2">
    <source>
        <dbReference type="ARBA" id="ARBA00022618"/>
    </source>
</evidence>
<keyword evidence="5" id="KW-0131">Cell cycle</keyword>
<evidence type="ECO:0000313" key="8">
    <source>
        <dbReference type="EMBL" id="EGT47489.1"/>
    </source>
</evidence>
<dbReference type="InParanoid" id="G0MYD7"/>
<dbReference type="InterPro" id="IPR027417">
    <property type="entry name" value="P-loop_NTPase"/>
</dbReference>
<keyword evidence="3" id="KW-0498">Mitosis</keyword>
<keyword evidence="9" id="KW-1185">Reference proteome</keyword>
<gene>
    <name evidence="8" type="ORF">CAEBREN_16092</name>
</gene>
<organism evidence="9">
    <name type="scientific">Caenorhabditis brenneri</name>
    <name type="common">Nematode worm</name>
    <dbReference type="NCBI Taxonomy" id="135651"/>
    <lineage>
        <taxon>Eukaryota</taxon>
        <taxon>Metazoa</taxon>
        <taxon>Ecdysozoa</taxon>
        <taxon>Nematoda</taxon>
        <taxon>Chromadorea</taxon>
        <taxon>Rhabditida</taxon>
        <taxon>Rhabditina</taxon>
        <taxon>Rhabditomorpha</taxon>
        <taxon>Rhabditoidea</taxon>
        <taxon>Rhabditidae</taxon>
        <taxon>Peloderinae</taxon>
        <taxon>Caenorhabditis</taxon>
    </lineage>
</organism>
<protein>
    <recommendedName>
        <fullName evidence="7">RecF/RecN/SMC N-terminal domain-containing protein</fullName>
    </recommendedName>
</protein>
<dbReference type="EMBL" id="GL379820">
    <property type="protein sequence ID" value="EGT47489.1"/>
    <property type="molecule type" value="Genomic_DNA"/>
</dbReference>
<evidence type="ECO:0000256" key="6">
    <source>
        <dbReference type="SAM" id="Coils"/>
    </source>
</evidence>
<dbReference type="STRING" id="135651.G0MYD7"/>
<dbReference type="GO" id="GO:0051301">
    <property type="term" value="P:cell division"/>
    <property type="evidence" value="ECO:0007669"/>
    <property type="project" value="UniProtKB-KW"/>
</dbReference>
<evidence type="ECO:0000256" key="5">
    <source>
        <dbReference type="ARBA" id="ARBA00023306"/>
    </source>
</evidence>
<dbReference type="OMA" id="EWFINER"/>
<reference evidence="9" key="1">
    <citation type="submission" date="2011-07" db="EMBL/GenBank/DDBJ databases">
        <authorList>
            <consortium name="Caenorhabditis brenneri Sequencing and Analysis Consortium"/>
            <person name="Wilson R.K."/>
        </authorList>
    </citation>
    <scope>NUCLEOTIDE SEQUENCE [LARGE SCALE GENOMIC DNA]</scope>
    <source>
        <strain evidence="9">PB2801</strain>
    </source>
</reference>
<proteinExistence type="predicted"/>
<feature type="domain" description="RecF/RecN/SMC N-terminal" evidence="7">
    <location>
        <begin position="6"/>
        <end position="527"/>
    </location>
</feature>
<dbReference type="eggNOG" id="KOG0018">
    <property type="taxonomic scope" value="Eukaryota"/>
</dbReference>